<evidence type="ECO:0008006" key="3">
    <source>
        <dbReference type="Google" id="ProtNLM"/>
    </source>
</evidence>
<evidence type="ECO:0000313" key="2">
    <source>
        <dbReference type="Proteomes" id="UP000189681"/>
    </source>
</evidence>
<accession>A0A1V4AWR5</accession>
<proteinExistence type="predicted"/>
<dbReference type="NCBIfam" id="NF040576">
    <property type="entry name" value="T2SS_GspM_XpsM"/>
    <property type="match status" value="1"/>
</dbReference>
<reference evidence="1 2" key="1">
    <citation type="journal article" date="2017" name="Water Res.">
        <title>Discovery and metagenomic analysis of an anammox bacterial enrichment related to Candidatus "Brocadia caroliniensis" in a full-scale glycerol-fed nitritation-denitritation separate centrate treatment process.</title>
        <authorList>
            <person name="Park H."/>
            <person name="Brotto A.C."/>
            <person name="van Loosdrecht M.C."/>
            <person name="Chandran K."/>
        </authorList>
    </citation>
    <scope>NUCLEOTIDE SEQUENCE [LARGE SCALE GENOMIC DNA]</scope>
    <source>
        <strain evidence="1">26THWARD</strain>
    </source>
</reference>
<dbReference type="AlphaFoldDB" id="A0A1V4AWR5"/>
<dbReference type="Pfam" id="PF10741">
    <property type="entry name" value="T2SSM_b"/>
    <property type="match status" value="1"/>
</dbReference>
<dbReference type="InterPro" id="IPR034756">
    <property type="entry name" value="T2SSM_b"/>
</dbReference>
<name>A0A1V4AWR5_9BACT</name>
<dbReference type="EMBL" id="AYTS01000024">
    <property type="protein sequence ID" value="OOP57580.1"/>
    <property type="molecule type" value="Genomic_DNA"/>
</dbReference>
<gene>
    <name evidence="1" type="ORF">AYP45_02740</name>
</gene>
<protein>
    <recommendedName>
        <fullName evidence="3">General secretion pathway protein GspM</fullName>
    </recommendedName>
</protein>
<evidence type="ECO:0000313" key="1">
    <source>
        <dbReference type="EMBL" id="OOP57580.1"/>
    </source>
</evidence>
<dbReference type="Proteomes" id="UP000189681">
    <property type="component" value="Unassembled WGS sequence"/>
</dbReference>
<organism evidence="1 2">
    <name type="scientific">Candidatus Brocadia carolinensis</name>
    <dbReference type="NCBI Taxonomy" id="1004156"/>
    <lineage>
        <taxon>Bacteria</taxon>
        <taxon>Pseudomonadati</taxon>
        <taxon>Planctomycetota</taxon>
        <taxon>Candidatus Brocadiia</taxon>
        <taxon>Candidatus Brocadiales</taxon>
        <taxon>Candidatus Brocadiaceae</taxon>
        <taxon>Candidatus Brocadia</taxon>
    </lineage>
</organism>
<sequence>MGKFSELFYRFKLRERVLVIVAIVVLLFIGIDRAVISPFFKSINETKERLETEKQLLKKYYSFVANKKQYETRLADLEQYYTEYQGKFLSEETEELASAKLQEIINNLATRNGLVVSSSTALKKEIMNKKPYLIELSINFEISNLDNSQKLQKFLYDIEYNNEKLLFLDNLKIKTLGLNIVKGATISSTLKAIVSIEKKS</sequence>
<dbReference type="STRING" id="1004156.AYP45_02740"/>
<comment type="caution">
    <text evidence="1">The sequence shown here is derived from an EMBL/GenBank/DDBJ whole genome shotgun (WGS) entry which is preliminary data.</text>
</comment>